<keyword evidence="3" id="KW-0808">Transferase</keyword>
<feature type="compositionally biased region" description="Basic and acidic residues" evidence="10">
    <location>
        <begin position="384"/>
        <end position="405"/>
    </location>
</feature>
<evidence type="ECO:0000256" key="6">
    <source>
        <dbReference type="ARBA" id="ARBA00022840"/>
    </source>
</evidence>
<name>A0A1Q3AKK2_ZYGRO</name>
<dbReference type="Proteomes" id="UP000187013">
    <property type="component" value="Unassembled WGS sequence"/>
</dbReference>
<feature type="region of interest" description="Disordered" evidence="10">
    <location>
        <begin position="1"/>
        <end position="283"/>
    </location>
</feature>
<dbReference type="GO" id="GO:0005524">
    <property type="term" value="F:ATP binding"/>
    <property type="evidence" value="ECO:0007669"/>
    <property type="project" value="UniProtKB-KW"/>
</dbReference>
<dbReference type="Pfam" id="PF00069">
    <property type="entry name" value="Pkinase"/>
    <property type="match status" value="1"/>
</dbReference>
<dbReference type="SMART" id="SM00220">
    <property type="entry name" value="S_TKc"/>
    <property type="match status" value="1"/>
</dbReference>
<comment type="caution">
    <text evidence="12">The sequence shown here is derived from an EMBL/GenBank/DDBJ whole genome shotgun (WGS) entry which is preliminary data.</text>
</comment>
<evidence type="ECO:0000259" key="11">
    <source>
        <dbReference type="PROSITE" id="PS50011"/>
    </source>
</evidence>
<evidence type="ECO:0000256" key="2">
    <source>
        <dbReference type="ARBA" id="ARBA00022527"/>
    </source>
</evidence>
<feature type="domain" description="Protein kinase" evidence="11">
    <location>
        <begin position="472"/>
        <end position="771"/>
    </location>
</feature>
<keyword evidence="4" id="KW-0547">Nucleotide-binding</keyword>
<comment type="catalytic activity">
    <reaction evidence="8">
        <text>L-threonyl-[protein] + ATP = O-phospho-L-threonyl-[protein] + ADP + H(+)</text>
        <dbReference type="Rhea" id="RHEA:46608"/>
        <dbReference type="Rhea" id="RHEA-COMP:11060"/>
        <dbReference type="Rhea" id="RHEA-COMP:11605"/>
        <dbReference type="ChEBI" id="CHEBI:15378"/>
        <dbReference type="ChEBI" id="CHEBI:30013"/>
        <dbReference type="ChEBI" id="CHEBI:30616"/>
        <dbReference type="ChEBI" id="CHEBI:61977"/>
        <dbReference type="ChEBI" id="CHEBI:456216"/>
        <dbReference type="EC" id="2.7.11.1"/>
    </reaction>
</comment>
<feature type="compositionally biased region" description="Acidic residues" evidence="10">
    <location>
        <begin position="368"/>
        <end position="383"/>
    </location>
</feature>
<evidence type="ECO:0000256" key="10">
    <source>
        <dbReference type="SAM" id="MobiDB-lite"/>
    </source>
</evidence>
<feature type="compositionally biased region" description="Basic and acidic residues" evidence="10">
    <location>
        <begin position="213"/>
        <end position="223"/>
    </location>
</feature>
<dbReference type="PANTHER" id="PTHR24343">
    <property type="entry name" value="SERINE/THREONINE KINASE"/>
    <property type="match status" value="1"/>
</dbReference>
<feature type="compositionally biased region" description="Polar residues" evidence="10">
    <location>
        <begin position="268"/>
        <end position="280"/>
    </location>
</feature>
<evidence type="ECO:0000313" key="12">
    <source>
        <dbReference type="EMBL" id="GAV56241.1"/>
    </source>
</evidence>
<evidence type="ECO:0000313" key="13">
    <source>
        <dbReference type="Proteomes" id="UP000187013"/>
    </source>
</evidence>
<dbReference type="InterPro" id="IPR000719">
    <property type="entry name" value="Prot_kinase_dom"/>
</dbReference>
<keyword evidence="5" id="KW-0418">Kinase</keyword>
<feature type="compositionally biased region" description="Polar residues" evidence="10">
    <location>
        <begin position="29"/>
        <end position="50"/>
    </location>
</feature>
<accession>A0A1Q3AKK2</accession>
<dbReference type="PROSITE" id="PS00108">
    <property type="entry name" value="PROTEIN_KINASE_ST"/>
    <property type="match status" value="1"/>
</dbReference>
<comment type="catalytic activity">
    <reaction evidence="9">
        <text>L-seryl-[protein] + ATP = O-phospho-L-seryl-[protein] + ADP + H(+)</text>
        <dbReference type="Rhea" id="RHEA:17989"/>
        <dbReference type="Rhea" id="RHEA-COMP:9863"/>
        <dbReference type="Rhea" id="RHEA-COMP:11604"/>
        <dbReference type="ChEBI" id="CHEBI:15378"/>
        <dbReference type="ChEBI" id="CHEBI:29999"/>
        <dbReference type="ChEBI" id="CHEBI:30616"/>
        <dbReference type="ChEBI" id="CHEBI:83421"/>
        <dbReference type="ChEBI" id="CHEBI:456216"/>
        <dbReference type="EC" id="2.7.11.1"/>
    </reaction>
</comment>
<protein>
    <recommendedName>
        <fullName evidence="1">non-specific serine/threonine protein kinase</fullName>
        <ecNumber evidence="1">2.7.11.1</ecNumber>
    </recommendedName>
</protein>
<feature type="compositionally biased region" description="Low complexity" evidence="10">
    <location>
        <begin position="249"/>
        <end position="261"/>
    </location>
</feature>
<evidence type="ECO:0000256" key="1">
    <source>
        <dbReference type="ARBA" id="ARBA00012513"/>
    </source>
</evidence>
<sequence>MGSGDEKPPRQALQKRGRSFSESLRGLFKQQSNPPTPINSASTSRDTTAPLSPVSEAPISGPKRNNSKSGKLGKLATSKEAELSNSRGAPPQGVTGQLPHPNPTGMAAKQHHLGLPHLGKLSLGHDSSSAAGIGSDNDAFSQGSYVSEEEDLSQIKRQPTPDVVPEVEEEEEGIQDNPPRTGSAASMDSTKHHRNIPPVGAMDLTPNLSIDAALEKEDTESKHFPKHPYLTHPKNDLLKRSESSRRGDNSSSSSSLSSKGSYARNRNRAGTVSASSLSKYSETDSKCVLQVENFKVYENGTHEHNLKVTPLVSENSEKGFESLTKQKSAFSLANFFKPRKEDNKLLEGAVSLIPEDRYHRKYDGDSASGDDENDNESLLEEDMSDIRSKSKLNKVKDGKADDENLKTPKIVNPMAAVGSEELKLINTLSEKIHKSFKNKSSKSHAIVEGHLHRREPSEGDEKGGSKFFDKYGKPVGIIGHGAYGTVKVCARARSPRDVPPLPTFSNGKRLFFGVKELRPKPTDKIEQFSTRITSEFIIGHSLGRCQRYSKGAPNILKILDLMECHDSFIEVMEFCPSGDLYNLLTRKSKTGTVLHPVEADCFMKQLLHGVQFMHMHGVAHCDLKPENILFYPNGLLKICDFGTSCVFQTAWEKHVHFQSGTMGSEPYVAPEEFNHSKEYDPRLADCWSCGVVYCTMVLGHYLWKVAIKSKDMLYDSFCRQMAEEKEFTVFEEMRHANPEINRLRKISLYYIFQVEPKKRITVDELLQTSWMKKTKCCVFYNRGKP</sequence>
<feature type="compositionally biased region" description="Basic and acidic residues" evidence="10">
    <location>
        <begin position="233"/>
        <end position="248"/>
    </location>
</feature>
<keyword evidence="2" id="KW-0723">Serine/threonine-protein kinase</keyword>
<evidence type="ECO:0000256" key="4">
    <source>
        <dbReference type="ARBA" id="ARBA00022741"/>
    </source>
</evidence>
<dbReference type="EMBL" id="BDGX01000054">
    <property type="protein sequence ID" value="GAV56241.1"/>
    <property type="molecule type" value="Genomic_DNA"/>
</dbReference>
<evidence type="ECO:0000256" key="7">
    <source>
        <dbReference type="ARBA" id="ARBA00038505"/>
    </source>
</evidence>
<reference evidence="12 13" key="1">
    <citation type="submission" date="2016-08" db="EMBL/GenBank/DDBJ databases">
        <title>Draft genome sequence of allopolyploid Zygosaccharomyces rouxii.</title>
        <authorList>
            <person name="Watanabe J."/>
            <person name="Uehara K."/>
            <person name="Mogi Y."/>
            <person name="Tsukioka Y."/>
        </authorList>
    </citation>
    <scope>NUCLEOTIDE SEQUENCE [LARGE SCALE GENOMIC DNA]</scope>
    <source>
        <strain evidence="12 13">NBRC 110957</strain>
    </source>
</reference>
<dbReference type="GO" id="GO:0030003">
    <property type="term" value="P:intracellular monoatomic cation homeostasis"/>
    <property type="evidence" value="ECO:0007669"/>
    <property type="project" value="TreeGrafter"/>
</dbReference>
<dbReference type="PANTHER" id="PTHR24343:SF43">
    <property type="entry name" value="SERINE_THREONINE-PROTEIN KINASE HAL5-RELATED"/>
    <property type="match status" value="1"/>
</dbReference>
<dbReference type="InterPro" id="IPR008271">
    <property type="entry name" value="Ser/Thr_kinase_AS"/>
</dbReference>
<dbReference type="AlphaFoldDB" id="A0A1Q3AKK2"/>
<dbReference type="PROSITE" id="PS50011">
    <property type="entry name" value="PROTEIN_KINASE_DOM"/>
    <property type="match status" value="1"/>
</dbReference>
<dbReference type="Gene3D" id="1.10.510.10">
    <property type="entry name" value="Transferase(Phosphotransferase) domain 1"/>
    <property type="match status" value="1"/>
</dbReference>
<evidence type="ECO:0000256" key="9">
    <source>
        <dbReference type="ARBA" id="ARBA00048679"/>
    </source>
</evidence>
<evidence type="ECO:0000256" key="3">
    <source>
        <dbReference type="ARBA" id="ARBA00022679"/>
    </source>
</evidence>
<dbReference type="OrthoDB" id="6513151at2759"/>
<dbReference type="EC" id="2.7.11.1" evidence="1"/>
<feature type="region of interest" description="Disordered" evidence="10">
    <location>
        <begin position="357"/>
        <end position="405"/>
    </location>
</feature>
<gene>
    <name evidence="12" type="ORF">ZYGR_0BB00180</name>
</gene>
<evidence type="ECO:0000256" key="5">
    <source>
        <dbReference type="ARBA" id="ARBA00022777"/>
    </source>
</evidence>
<keyword evidence="6" id="KW-0067">ATP-binding</keyword>
<comment type="similarity">
    <text evidence="7">Belongs to the protein kinase superfamily. CAMK Ser/Thr protein kinase family. NPR/HAL subfamily. HAL5 sub-subfamily.</text>
</comment>
<dbReference type="GO" id="GO:0005829">
    <property type="term" value="C:cytosol"/>
    <property type="evidence" value="ECO:0007669"/>
    <property type="project" value="TreeGrafter"/>
</dbReference>
<dbReference type="GO" id="GO:0004674">
    <property type="term" value="F:protein serine/threonine kinase activity"/>
    <property type="evidence" value="ECO:0007669"/>
    <property type="project" value="UniProtKB-KW"/>
</dbReference>
<feature type="compositionally biased region" description="Polar residues" evidence="10">
    <location>
        <begin position="178"/>
        <end position="188"/>
    </location>
</feature>
<dbReference type="InterPro" id="IPR011009">
    <property type="entry name" value="Kinase-like_dom_sf"/>
</dbReference>
<proteinExistence type="inferred from homology"/>
<dbReference type="SUPFAM" id="SSF56112">
    <property type="entry name" value="Protein kinase-like (PK-like)"/>
    <property type="match status" value="1"/>
</dbReference>
<feature type="compositionally biased region" description="Acidic residues" evidence="10">
    <location>
        <begin position="165"/>
        <end position="174"/>
    </location>
</feature>
<evidence type="ECO:0000256" key="8">
    <source>
        <dbReference type="ARBA" id="ARBA00047899"/>
    </source>
</evidence>
<organism evidence="12 13">
    <name type="scientific">Zygosaccharomyces rouxii</name>
    <dbReference type="NCBI Taxonomy" id="4956"/>
    <lineage>
        <taxon>Eukaryota</taxon>
        <taxon>Fungi</taxon>
        <taxon>Dikarya</taxon>
        <taxon>Ascomycota</taxon>
        <taxon>Saccharomycotina</taxon>
        <taxon>Saccharomycetes</taxon>
        <taxon>Saccharomycetales</taxon>
        <taxon>Saccharomycetaceae</taxon>
        <taxon>Zygosaccharomyces</taxon>
    </lineage>
</organism>